<keyword evidence="2" id="KW-1185">Reference proteome</keyword>
<protein>
    <submittedName>
        <fullName evidence="1">Uncharacterized protein</fullName>
    </submittedName>
</protein>
<evidence type="ECO:0000313" key="2">
    <source>
        <dbReference type="Proteomes" id="UP000663193"/>
    </source>
</evidence>
<organism evidence="1 2">
    <name type="scientific">Phaeosphaeria nodorum (strain SN15 / ATCC MYA-4574 / FGSC 10173)</name>
    <name type="common">Glume blotch fungus</name>
    <name type="synonym">Parastagonospora nodorum</name>
    <dbReference type="NCBI Taxonomy" id="321614"/>
    <lineage>
        <taxon>Eukaryota</taxon>
        <taxon>Fungi</taxon>
        <taxon>Dikarya</taxon>
        <taxon>Ascomycota</taxon>
        <taxon>Pezizomycotina</taxon>
        <taxon>Dothideomycetes</taxon>
        <taxon>Pleosporomycetidae</taxon>
        <taxon>Pleosporales</taxon>
        <taxon>Pleosporineae</taxon>
        <taxon>Phaeosphaeriaceae</taxon>
        <taxon>Parastagonospora</taxon>
    </lineage>
</organism>
<reference evidence="2" key="1">
    <citation type="journal article" date="2021" name="BMC Genomics">
        <title>Chromosome-level genome assembly and manually-curated proteome of model necrotroph Parastagonospora nodorum Sn15 reveals a genome-wide trove of candidate effector homologs, and redundancy of virulence-related functions within an accessory chromosome.</title>
        <authorList>
            <person name="Bertazzoni S."/>
            <person name="Jones D.A.B."/>
            <person name="Phan H.T."/>
            <person name="Tan K.-C."/>
            <person name="Hane J.K."/>
        </authorList>
    </citation>
    <scope>NUCLEOTIDE SEQUENCE [LARGE SCALE GENOMIC DNA]</scope>
    <source>
        <strain evidence="2">SN15 / ATCC MYA-4574 / FGSC 10173)</strain>
    </source>
</reference>
<gene>
    <name evidence="1" type="ORF">JI435_411340</name>
</gene>
<dbReference type="AlphaFoldDB" id="A0A7U2F423"/>
<sequence>MAKVGGCRAVVDTRLLYELAVLATCDLRPAGCTAQLSLRLSVRSSNGSSAVGATM</sequence>
<name>A0A7U2F423_PHANO</name>
<dbReference type="EMBL" id="CP069030">
    <property type="protein sequence ID" value="QRC98002.1"/>
    <property type="molecule type" value="Genomic_DNA"/>
</dbReference>
<dbReference type="Proteomes" id="UP000663193">
    <property type="component" value="Chromosome 8"/>
</dbReference>
<accession>A0A7U2F423</accession>
<dbReference type="VEuPathDB" id="FungiDB:JI435_411340"/>
<evidence type="ECO:0000313" key="1">
    <source>
        <dbReference type="EMBL" id="QRC98002.1"/>
    </source>
</evidence>
<proteinExistence type="predicted"/>